<accession>A0A060DNL4</accession>
<feature type="region of interest" description="Disordered" evidence="1">
    <location>
        <begin position="59"/>
        <end position="79"/>
    </location>
</feature>
<dbReference type="Proteomes" id="UP000027186">
    <property type="component" value="Chromosome"/>
</dbReference>
<dbReference type="EMBL" id="CP007793">
    <property type="protein sequence ID" value="AIB12713.1"/>
    <property type="molecule type" value="Genomic_DNA"/>
</dbReference>
<evidence type="ECO:0000313" key="3">
    <source>
        <dbReference type="Proteomes" id="UP000027186"/>
    </source>
</evidence>
<evidence type="ECO:0000256" key="1">
    <source>
        <dbReference type="SAM" id="MobiDB-lite"/>
    </source>
</evidence>
<reference evidence="2 3" key="1">
    <citation type="journal article" date="2014" name="Genome Announc.">
        <title>Complete Genome Sequence of the Model Rhizosphere Strain Azospirillum brasilense Az39, Successfully Applied in Agriculture.</title>
        <authorList>
            <person name="Rivera D."/>
            <person name="Revale S."/>
            <person name="Molina R."/>
            <person name="Gualpa J."/>
            <person name="Puente M."/>
            <person name="Maroniche G."/>
            <person name="Paris G."/>
            <person name="Baker D."/>
            <person name="Clavijo B."/>
            <person name="McLay K."/>
            <person name="Spaepen S."/>
            <person name="Perticari A."/>
            <person name="Vazquez M."/>
            <person name="Wisniewski-Dye F."/>
            <person name="Watkins C."/>
            <person name="Martinez-Abarca F."/>
            <person name="Vanderleyden J."/>
            <person name="Cassan F."/>
        </authorList>
    </citation>
    <scope>NUCLEOTIDE SEQUENCE [LARGE SCALE GENOMIC DNA]</scope>
    <source>
        <strain evidence="2 3">Az39</strain>
    </source>
</reference>
<gene>
    <name evidence="2" type="ORF">ABAZ39_12080</name>
</gene>
<sequence length="104" mass="11293">MTGLCGTPRRSSLLEELERRHDDAPPRSAVRTALLEGAERHAALARAAALRLHDRLAAEARRGSAQRRRSLPADRTGGDAWLSRLTGALTHHRNAASALIREGS</sequence>
<dbReference type="RefSeq" id="WP_038529577.1">
    <property type="nucleotide sequence ID" value="NZ_CP007793.1"/>
</dbReference>
<dbReference type="KEGG" id="abq:ABAZ39_12080"/>
<organism evidence="2 3">
    <name type="scientific">Azospirillum argentinense</name>
    <dbReference type="NCBI Taxonomy" id="2970906"/>
    <lineage>
        <taxon>Bacteria</taxon>
        <taxon>Pseudomonadati</taxon>
        <taxon>Pseudomonadota</taxon>
        <taxon>Alphaproteobacteria</taxon>
        <taxon>Rhodospirillales</taxon>
        <taxon>Azospirillaceae</taxon>
        <taxon>Azospirillum</taxon>
    </lineage>
</organism>
<evidence type="ECO:0000313" key="2">
    <source>
        <dbReference type="EMBL" id="AIB12713.1"/>
    </source>
</evidence>
<name>A0A060DNL4_9PROT</name>
<dbReference type="AlphaFoldDB" id="A0A060DNL4"/>
<protein>
    <submittedName>
        <fullName evidence="2">Uncharacterized protein</fullName>
    </submittedName>
</protein>
<proteinExistence type="predicted"/>